<comment type="subcellular location">
    <subcellularLocation>
        <location evidence="4">Encapsulin nanocompartment</location>
    </subcellularLocation>
</comment>
<dbReference type="Gene3D" id="6.10.140.1960">
    <property type="match status" value="1"/>
</dbReference>
<reference evidence="7" key="1">
    <citation type="submission" date="2017-09" db="EMBL/GenBank/DDBJ databases">
        <title>Depth-based differentiation of microbial function through sediment-hosted aquifers and enrichment of novel symbionts in the deep terrestrial subsurface.</title>
        <authorList>
            <person name="Probst A.J."/>
            <person name="Ladd B."/>
            <person name="Jarett J.K."/>
            <person name="Geller-Mcgrath D.E."/>
            <person name="Sieber C.M.K."/>
            <person name="Emerson J.B."/>
            <person name="Anantharaman K."/>
            <person name="Thomas B.C."/>
            <person name="Malmstrom R."/>
            <person name="Stieglmeier M."/>
            <person name="Klingl A."/>
            <person name="Woyke T."/>
            <person name="Ryan C.M."/>
            <person name="Banfield J.F."/>
        </authorList>
    </citation>
    <scope>NUCLEOTIDE SEQUENCE [LARGE SCALE GENOMIC DNA]</scope>
</reference>
<dbReference type="EMBL" id="PFBO01000029">
    <property type="protein sequence ID" value="PIT90661.1"/>
    <property type="molecule type" value="Genomic_DNA"/>
</dbReference>
<dbReference type="Pfam" id="PF22277">
    <property type="entry name" value="EncFtn-like"/>
    <property type="match status" value="1"/>
</dbReference>
<evidence type="ECO:0000256" key="4">
    <source>
        <dbReference type="ARBA" id="ARBA00033738"/>
    </source>
</evidence>
<keyword evidence="3" id="KW-0408">Iron</keyword>
<organism evidence="6 7">
    <name type="scientific">Candidatus Komeilibacteria bacterium CG10_big_fil_rev_8_21_14_0_10_41_13</name>
    <dbReference type="NCBI Taxonomy" id="1974476"/>
    <lineage>
        <taxon>Bacteria</taxon>
        <taxon>Candidatus Komeiliibacteriota</taxon>
    </lineage>
</organism>
<dbReference type="SUPFAM" id="SSF47240">
    <property type="entry name" value="Ferritin-like"/>
    <property type="match status" value="1"/>
</dbReference>
<dbReference type="GO" id="GO:0006879">
    <property type="term" value="P:intracellular iron ion homeostasis"/>
    <property type="evidence" value="ECO:0007669"/>
    <property type="project" value="UniProtKB-KW"/>
</dbReference>
<evidence type="ECO:0000313" key="7">
    <source>
        <dbReference type="Proteomes" id="UP000230543"/>
    </source>
</evidence>
<evidence type="ECO:0000313" key="6">
    <source>
        <dbReference type="EMBL" id="PIT90661.1"/>
    </source>
</evidence>
<comment type="caution">
    <text evidence="6">The sequence shown here is derived from an EMBL/GenBank/DDBJ whole genome shotgun (WGS) entry which is preliminary data.</text>
</comment>
<dbReference type="AlphaFoldDB" id="A0A2M6WCZ0"/>
<gene>
    <name evidence="6" type="ORF">COU22_00955</name>
</gene>
<keyword evidence="1" id="KW-0409">Iron storage</keyword>
<dbReference type="InterPro" id="IPR054581">
    <property type="entry name" value="EncFtn-like"/>
</dbReference>
<dbReference type="GO" id="GO:0140737">
    <property type="term" value="C:encapsulin nanocompartment"/>
    <property type="evidence" value="ECO:0007669"/>
    <property type="project" value="UniProtKB-SubCell"/>
</dbReference>
<keyword evidence="5" id="KW-1284">Encapsulin nanocompartment</keyword>
<evidence type="ECO:0000256" key="2">
    <source>
        <dbReference type="ARBA" id="ARBA00022723"/>
    </source>
</evidence>
<accession>A0A2M6WCZ0</accession>
<sequence length="92" mass="10976">MPSHEPLEKLTPKTLDYVRASRSLREELEAVELYQERIDATEDSELKEILAHNRDEEKEHAAMLIEYLRRQDQVLEHELKDYLFKDGQISHD</sequence>
<keyword evidence="2" id="KW-0479">Metal-binding</keyword>
<dbReference type="Proteomes" id="UP000230543">
    <property type="component" value="Unassembled WGS sequence"/>
</dbReference>
<name>A0A2M6WCZ0_9BACT</name>
<protein>
    <submittedName>
        <fullName evidence="6">Ferritin</fullName>
    </submittedName>
</protein>
<proteinExistence type="predicted"/>
<dbReference type="InterPro" id="IPR009078">
    <property type="entry name" value="Ferritin-like_SF"/>
</dbReference>
<evidence type="ECO:0000256" key="5">
    <source>
        <dbReference type="ARBA" id="ARBA00033787"/>
    </source>
</evidence>
<evidence type="ECO:0000256" key="1">
    <source>
        <dbReference type="ARBA" id="ARBA00022434"/>
    </source>
</evidence>
<dbReference type="GO" id="GO:0046872">
    <property type="term" value="F:metal ion binding"/>
    <property type="evidence" value="ECO:0007669"/>
    <property type="project" value="UniProtKB-KW"/>
</dbReference>
<evidence type="ECO:0000256" key="3">
    <source>
        <dbReference type="ARBA" id="ARBA00023004"/>
    </source>
</evidence>